<evidence type="ECO:0000313" key="2">
    <source>
        <dbReference type="EMBL" id="KMJ45247.1"/>
    </source>
</evidence>
<evidence type="ECO:0000313" key="3">
    <source>
        <dbReference type="Proteomes" id="UP000036277"/>
    </source>
</evidence>
<keyword evidence="1" id="KW-0472">Membrane</keyword>
<keyword evidence="3" id="KW-1185">Reference proteome</keyword>
<gene>
    <name evidence="2" type="ORF">AB204_09995</name>
</gene>
<evidence type="ECO:0000256" key="1">
    <source>
        <dbReference type="SAM" id="Phobius"/>
    </source>
</evidence>
<feature type="transmembrane region" description="Helical" evidence="1">
    <location>
        <begin position="182"/>
        <end position="202"/>
    </location>
</feature>
<comment type="caution">
    <text evidence="2">The sequence shown here is derived from an EMBL/GenBank/DDBJ whole genome shotgun (WGS) entry which is preliminary data.</text>
</comment>
<dbReference type="STRING" id="880157.AB204_09995"/>
<dbReference type="Proteomes" id="UP000036277">
    <property type="component" value="Unassembled WGS sequence"/>
</dbReference>
<feature type="transmembrane region" description="Helical" evidence="1">
    <location>
        <begin position="150"/>
        <end position="175"/>
    </location>
</feature>
<feature type="transmembrane region" description="Helical" evidence="1">
    <location>
        <begin position="12"/>
        <end position="33"/>
    </location>
</feature>
<dbReference type="PATRIC" id="fig|880157.4.peg.2116"/>
<name>A0A0J5FTI7_9GAMM</name>
<dbReference type="AlphaFoldDB" id="A0A0J5FTI7"/>
<accession>A0A0J5FTI7</accession>
<dbReference type="EMBL" id="LFCV01000060">
    <property type="protein sequence ID" value="KMJ45247.1"/>
    <property type="molecule type" value="Genomic_DNA"/>
</dbReference>
<keyword evidence="1" id="KW-0812">Transmembrane</keyword>
<sequence length="224" mass="26092">MDIAKIMELIISHGWIGLLLFIFIFSLFVLTIVNVHTTLLYKVFVIFNPERKLLRKTKSLRRVSNNNKTSEDVRALAKNEETRVLNSFYLKCNLSVDVQNVWAKLIIFHKNKNIPIGTYKRVYSLFSVKDSRLEKEIGLLKLVNTWIMTIFQAILFLLSSGFGALSLAASLGILGSERKIELTLLFFPYFIFFMAFFAFFSLETPNYFIYRKVKALIEEYNQTQ</sequence>
<protein>
    <submittedName>
        <fullName evidence="2">Uncharacterized protein</fullName>
    </submittedName>
</protein>
<proteinExistence type="predicted"/>
<reference evidence="2 3" key="1">
    <citation type="submission" date="2015-06" db="EMBL/GenBank/DDBJ databases">
        <title>Draft Whole-Genome Sequence of the Entomopathogenic Bacterium Xenorhabdus khoisanae.</title>
        <authorList>
            <person name="Naidoo S."/>
            <person name="Featherston J."/>
            <person name="Gray V.M."/>
        </authorList>
    </citation>
    <scope>NUCLEOTIDE SEQUENCE [LARGE SCALE GENOMIC DNA]</scope>
    <source>
        <strain evidence="2 3">MCB</strain>
    </source>
</reference>
<keyword evidence="1" id="KW-1133">Transmembrane helix</keyword>
<organism evidence="2 3">
    <name type="scientific">Xenorhabdus khoisanae</name>
    <dbReference type="NCBI Taxonomy" id="880157"/>
    <lineage>
        <taxon>Bacteria</taxon>
        <taxon>Pseudomonadati</taxon>
        <taxon>Pseudomonadota</taxon>
        <taxon>Gammaproteobacteria</taxon>
        <taxon>Enterobacterales</taxon>
        <taxon>Morganellaceae</taxon>
        <taxon>Xenorhabdus</taxon>
    </lineage>
</organism>